<keyword evidence="3" id="KW-0645">Protease</keyword>
<keyword evidence="5" id="KW-0378">Hydrolase</keyword>
<gene>
    <name evidence="11" type="ORF">H9789_12860</name>
</gene>
<dbReference type="InterPro" id="IPR018497">
    <property type="entry name" value="Peptidase_M13_C"/>
</dbReference>
<dbReference type="PANTHER" id="PTHR11733">
    <property type="entry name" value="ZINC METALLOPROTEASE FAMILY M13 NEPRILYSIN-RELATED"/>
    <property type="match status" value="1"/>
</dbReference>
<keyword evidence="8" id="KW-0732">Signal</keyword>
<dbReference type="Pfam" id="PF01431">
    <property type="entry name" value="Peptidase_M13"/>
    <property type="match status" value="1"/>
</dbReference>
<organism evidence="11 12">
    <name type="scientific">Candidatus Paraprevotella stercoravium</name>
    <dbReference type="NCBI Taxonomy" id="2838725"/>
    <lineage>
        <taxon>Bacteria</taxon>
        <taxon>Pseudomonadati</taxon>
        <taxon>Bacteroidota</taxon>
        <taxon>Bacteroidia</taxon>
        <taxon>Bacteroidales</taxon>
        <taxon>Prevotellaceae</taxon>
        <taxon>Paraprevotella</taxon>
    </lineage>
</organism>
<feature type="chain" id="PRO_5038702628" evidence="8">
    <location>
        <begin position="29"/>
        <end position="676"/>
    </location>
</feature>
<evidence type="ECO:0000313" key="12">
    <source>
        <dbReference type="Proteomes" id="UP000823865"/>
    </source>
</evidence>
<evidence type="ECO:0000256" key="3">
    <source>
        <dbReference type="ARBA" id="ARBA00022670"/>
    </source>
</evidence>
<dbReference type="GO" id="GO:0016485">
    <property type="term" value="P:protein processing"/>
    <property type="evidence" value="ECO:0007669"/>
    <property type="project" value="TreeGrafter"/>
</dbReference>
<reference evidence="11" key="2">
    <citation type="submission" date="2021-04" db="EMBL/GenBank/DDBJ databases">
        <authorList>
            <person name="Gilroy R."/>
        </authorList>
    </citation>
    <scope>NUCLEOTIDE SEQUENCE</scope>
    <source>
        <strain evidence="11">G3-2149</strain>
    </source>
</reference>
<evidence type="ECO:0000256" key="1">
    <source>
        <dbReference type="ARBA" id="ARBA00001947"/>
    </source>
</evidence>
<dbReference type="EMBL" id="JAHLFU010000265">
    <property type="protein sequence ID" value="MBU3854678.1"/>
    <property type="molecule type" value="Genomic_DNA"/>
</dbReference>
<dbReference type="Gene3D" id="3.40.390.10">
    <property type="entry name" value="Collagenase (Catalytic Domain)"/>
    <property type="match status" value="1"/>
</dbReference>
<dbReference type="Pfam" id="PF05649">
    <property type="entry name" value="Peptidase_M13_N"/>
    <property type="match status" value="1"/>
</dbReference>
<dbReference type="Gene3D" id="1.10.1380.10">
    <property type="entry name" value="Neutral endopeptidase , domain2"/>
    <property type="match status" value="1"/>
</dbReference>
<feature type="domain" description="Peptidase M13 N-terminal" evidence="10">
    <location>
        <begin position="51"/>
        <end position="409"/>
    </location>
</feature>
<dbReference type="Proteomes" id="UP000823865">
    <property type="component" value="Unassembled WGS sequence"/>
</dbReference>
<dbReference type="AlphaFoldDB" id="A0A9E2LE57"/>
<dbReference type="PROSITE" id="PS51885">
    <property type="entry name" value="NEPRILYSIN"/>
    <property type="match status" value="1"/>
</dbReference>
<dbReference type="InterPro" id="IPR000718">
    <property type="entry name" value="Peptidase_M13"/>
</dbReference>
<evidence type="ECO:0000256" key="2">
    <source>
        <dbReference type="ARBA" id="ARBA00007357"/>
    </source>
</evidence>
<reference evidence="11" key="1">
    <citation type="journal article" date="2021" name="PeerJ">
        <title>Extensive microbial diversity within the chicken gut microbiome revealed by metagenomics and culture.</title>
        <authorList>
            <person name="Gilroy R."/>
            <person name="Ravi A."/>
            <person name="Getino M."/>
            <person name="Pursley I."/>
            <person name="Horton D.L."/>
            <person name="Alikhan N.F."/>
            <person name="Baker D."/>
            <person name="Gharbi K."/>
            <person name="Hall N."/>
            <person name="Watson M."/>
            <person name="Adriaenssens E.M."/>
            <person name="Foster-Nyarko E."/>
            <person name="Jarju S."/>
            <person name="Secka A."/>
            <person name="Antonio M."/>
            <person name="Oren A."/>
            <person name="Chaudhuri R.R."/>
            <person name="La Ragione R."/>
            <person name="Hildebrand F."/>
            <person name="Pallen M.J."/>
        </authorList>
    </citation>
    <scope>NUCLEOTIDE SEQUENCE</scope>
    <source>
        <strain evidence="11">G3-2149</strain>
    </source>
</reference>
<keyword evidence="7" id="KW-0482">Metalloprotease</keyword>
<dbReference type="SUPFAM" id="SSF55486">
    <property type="entry name" value="Metalloproteases ('zincins'), catalytic domain"/>
    <property type="match status" value="1"/>
</dbReference>
<sequence length="676" mass="76690">MKKMQYVCLSCCLAGMGALLLPSCSDDAYTPEPEYVKPWDGAADMNTTVLPGNDFYRYANGGWLARTLLPQGWNEWGPWQITENDADGKLRMMYQSSTDKLIQKYTLMAQDKLNRAERSADALRSLLAEIQRATTRDRLLSAIASMQKAGYSPFFEIGVTPHEFNSRVFLPILKVSSTYFDAERYEDAAFRAAYRQLVGETYSKLFVETSLTDALKMADDALTVQEQLQTAYTLSAGVKQRKSARATDSGSILNLLTQCGITTTCVYDPETNIDVANDLIVNGDLDQLRNYLAICLVEQNAYLVGLDIQQKWLDFEQAYQTGSIFYQHHKQYDVNTANAEDAWSCLNRFVPEFVGRQYAQKYTTSGKRGKMESISEDLRNAFKERLRDSVDWMGEETRNTAMEKLEAVTWLMLQPTSWPKSTEVQMEADNYCAATNQLRKLCYDHKLELFGKQITEKRWEYVLHTYPLFRPSCTYEPRMNAMIITAAFAGEELLDEQDAAARLYGGAGFRMAHELVHGFDAKGSLYNHTGAQADWWKVSDRSAFNSRRQELAERYATLELLPGIMTDGGLVADEAAADLGGLQIAAQAFEKDLDCRGVSGQKRKTERQNFFVSFAQTLAKVTTDDYKAAYYSTSPLAYDEIRVQGTVPAVYRWYDAFDVKSDNRMYLAPAKRTRLW</sequence>
<name>A0A9E2LE57_9BACT</name>
<protein>
    <submittedName>
        <fullName evidence="11">M13 family metallopeptidase</fullName>
    </submittedName>
</protein>
<dbReference type="GO" id="GO:0046872">
    <property type="term" value="F:metal ion binding"/>
    <property type="evidence" value="ECO:0007669"/>
    <property type="project" value="UniProtKB-KW"/>
</dbReference>
<evidence type="ECO:0000256" key="5">
    <source>
        <dbReference type="ARBA" id="ARBA00022801"/>
    </source>
</evidence>
<dbReference type="CDD" id="cd08662">
    <property type="entry name" value="M13"/>
    <property type="match status" value="1"/>
</dbReference>
<accession>A0A9E2LE57</accession>
<comment type="similarity">
    <text evidence="2">Belongs to the peptidase M13 family.</text>
</comment>
<comment type="caution">
    <text evidence="11">The sequence shown here is derived from an EMBL/GenBank/DDBJ whole genome shotgun (WGS) entry which is preliminary data.</text>
</comment>
<evidence type="ECO:0000256" key="4">
    <source>
        <dbReference type="ARBA" id="ARBA00022723"/>
    </source>
</evidence>
<keyword evidence="6" id="KW-0862">Zinc</keyword>
<comment type="cofactor">
    <cofactor evidence="1">
        <name>Zn(2+)</name>
        <dbReference type="ChEBI" id="CHEBI:29105"/>
    </cofactor>
</comment>
<evidence type="ECO:0000256" key="7">
    <source>
        <dbReference type="ARBA" id="ARBA00023049"/>
    </source>
</evidence>
<evidence type="ECO:0000256" key="8">
    <source>
        <dbReference type="SAM" id="SignalP"/>
    </source>
</evidence>
<dbReference type="InterPro" id="IPR008753">
    <property type="entry name" value="Peptidase_M13_N"/>
</dbReference>
<dbReference type="PANTHER" id="PTHR11733:SF167">
    <property type="entry name" value="FI17812P1-RELATED"/>
    <property type="match status" value="1"/>
</dbReference>
<proteinExistence type="inferred from homology"/>
<feature type="domain" description="Peptidase M13 C-terminal" evidence="9">
    <location>
        <begin position="475"/>
        <end position="672"/>
    </location>
</feature>
<evidence type="ECO:0000259" key="9">
    <source>
        <dbReference type="Pfam" id="PF01431"/>
    </source>
</evidence>
<keyword evidence="4" id="KW-0479">Metal-binding</keyword>
<evidence type="ECO:0000313" key="11">
    <source>
        <dbReference type="EMBL" id="MBU3854678.1"/>
    </source>
</evidence>
<dbReference type="GO" id="GO:0005886">
    <property type="term" value="C:plasma membrane"/>
    <property type="evidence" value="ECO:0007669"/>
    <property type="project" value="TreeGrafter"/>
</dbReference>
<feature type="signal peptide" evidence="8">
    <location>
        <begin position="1"/>
        <end position="28"/>
    </location>
</feature>
<dbReference type="InterPro" id="IPR024079">
    <property type="entry name" value="MetalloPept_cat_dom_sf"/>
</dbReference>
<evidence type="ECO:0000259" key="10">
    <source>
        <dbReference type="Pfam" id="PF05649"/>
    </source>
</evidence>
<dbReference type="GO" id="GO:0004222">
    <property type="term" value="F:metalloendopeptidase activity"/>
    <property type="evidence" value="ECO:0007669"/>
    <property type="project" value="InterPro"/>
</dbReference>
<dbReference type="InterPro" id="IPR042089">
    <property type="entry name" value="Peptidase_M13_dom_2"/>
</dbReference>
<evidence type="ECO:0000256" key="6">
    <source>
        <dbReference type="ARBA" id="ARBA00022833"/>
    </source>
</evidence>